<organism evidence="1 2">
    <name type="scientific">Paenibacillus chartarius</name>
    <dbReference type="NCBI Taxonomy" id="747481"/>
    <lineage>
        <taxon>Bacteria</taxon>
        <taxon>Bacillati</taxon>
        <taxon>Bacillota</taxon>
        <taxon>Bacilli</taxon>
        <taxon>Bacillales</taxon>
        <taxon>Paenibacillaceae</taxon>
        <taxon>Paenibacillus</taxon>
    </lineage>
</organism>
<gene>
    <name evidence="1" type="ORF">ACFFK0_27165</name>
</gene>
<protein>
    <submittedName>
        <fullName evidence="1">Stage VI sporulation protein F</fullName>
    </submittedName>
</protein>
<evidence type="ECO:0000313" key="2">
    <source>
        <dbReference type="Proteomes" id="UP001589776"/>
    </source>
</evidence>
<dbReference type="EMBL" id="JBHLWN010000109">
    <property type="protein sequence ID" value="MFC0216080.1"/>
    <property type="molecule type" value="Genomic_DNA"/>
</dbReference>
<accession>A0ABV6DTU4</accession>
<sequence>MQNFRDYGIDPALVERLKKKAKKQPGRERVKRIAEGVTKMDLQNAVTVRKLIGRVSSTLGEPISPEQQDRMTRFIVDQEIDPNNALHMIKLYAMFRKL</sequence>
<dbReference type="RefSeq" id="WP_377473894.1">
    <property type="nucleotide sequence ID" value="NZ_JBHLWN010000109.1"/>
</dbReference>
<proteinExistence type="predicted"/>
<keyword evidence="2" id="KW-1185">Reference proteome</keyword>
<name>A0ABV6DTU4_9BACL</name>
<dbReference type="Pfam" id="PF14069">
    <property type="entry name" value="SpoVIF"/>
    <property type="match status" value="1"/>
</dbReference>
<dbReference type="Proteomes" id="UP001589776">
    <property type="component" value="Unassembled WGS sequence"/>
</dbReference>
<evidence type="ECO:0000313" key="1">
    <source>
        <dbReference type="EMBL" id="MFC0216080.1"/>
    </source>
</evidence>
<comment type="caution">
    <text evidence="1">The sequence shown here is derived from an EMBL/GenBank/DDBJ whole genome shotgun (WGS) entry which is preliminary data.</text>
</comment>
<dbReference type="InterPro" id="IPR025942">
    <property type="entry name" value="SpoVIF"/>
</dbReference>
<reference evidence="1 2" key="1">
    <citation type="submission" date="2024-09" db="EMBL/GenBank/DDBJ databases">
        <authorList>
            <person name="Sun Q."/>
            <person name="Mori K."/>
        </authorList>
    </citation>
    <scope>NUCLEOTIDE SEQUENCE [LARGE SCALE GENOMIC DNA]</scope>
    <source>
        <strain evidence="1 2">CCM 7759</strain>
    </source>
</reference>